<proteinExistence type="inferred from homology"/>
<evidence type="ECO:0000256" key="1">
    <source>
        <dbReference type="ARBA" id="ARBA00000077"/>
    </source>
</evidence>
<comment type="function">
    <text evidence="10">Endonuclease that specifically degrades the RNA of RNA-DNA hybrids.</text>
</comment>
<dbReference type="AlphaFoldDB" id="A0A2P6NNB8"/>
<dbReference type="InParanoid" id="A0A2P6NNB8"/>
<reference evidence="12 13" key="1">
    <citation type="journal article" date="2018" name="Genome Biol. Evol.">
        <title>Multiple Roots of Fruiting Body Formation in Amoebozoa.</title>
        <authorList>
            <person name="Hillmann F."/>
            <person name="Forbes G."/>
            <person name="Novohradska S."/>
            <person name="Ferling I."/>
            <person name="Riege K."/>
            <person name="Groth M."/>
            <person name="Westermann M."/>
            <person name="Marz M."/>
            <person name="Spaller T."/>
            <person name="Winckler T."/>
            <person name="Schaap P."/>
            <person name="Glockner G."/>
        </authorList>
    </citation>
    <scope>NUCLEOTIDE SEQUENCE [LARGE SCALE GENOMIC DNA]</scope>
    <source>
        <strain evidence="12 13">Jena</strain>
    </source>
</reference>
<name>A0A2P6NNB8_9EUKA</name>
<dbReference type="InterPro" id="IPR004649">
    <property type="entry name" value="RNase_H2_suA"/>
</dbReference>
<feature type="domain" description="RNase H type-2" evidence="11">
    <location>
        <begin position="1"/>
        <end position="215"/>
    </location>
</feature>
<evidence type="ECO:0000259" key="11">
    <source>
        <dbReference type="PROSITE" id="PS51975"/>
    </source>
</evidence>
<dbReference type="InterPro" id="IPR036397">
    <property type="entry name" value="RNaseH_sf"/>
</dbReference>
<dbReference type="FunCoup" id="A0A2P6NNB8">
    <property type="interactions" value="93"/>
</dbReference>
<dbReference type="PANTHER" id="PTHR10954">
    <property type="entry name" value="RIBONUCLEASE H2 SUBUNIT A"/>
    <property type="match status" value="1"/>
</dbReference>
<dbReference type="FunFam" id="1.10.10.460:FF:000001">
    <property type="entry name" value="Ribonuclease"/>
    <property type="match status" value="1"/>
</dbReference>
<dbReference type="GO" id="GO:0006298">
    <property type="term" value="P:mismatch repair"/>
    <property type="evidence" value="ECO:0007669"/>
    <property type="project" value="TreeGrafter"/>
</dbReference>
<gene>
    <name evidence="12" type="ORF">PROFUN_06944</name>
</gene>
<dbReference type="OrthoDB" id="7462577at2759"/>
<evidence type="ECO:0000256" key="3">
    <source>
        <dbReference type="ARBA" id="ARBA00001946"/>
    </source>
</evidence>
<dbReference type="CDD" id="cd07181">
    <property type="entry name" value="RNase_HII_eukaryota_like"/>
    <property type="match status" value="1"/>
</dbReference>
<dbReference type="Proteomes" id="UP000241769">
    <property type="component" value="Unassembled WGS sequence"/>
</dbReference>
<dbReference type="InterPro" id="IPR024567">
    <property type="entry name" value="RNase_HII/HIII_dom"/>
</dbReference>
<dbReference type="EC" id="3.1.26.4" evidence="10"/>
<evidence type="ECO:0000256" key="10">
    <source>
        <dbReference type="RuleBase" id="RU003515"/>
    </source>
</evidence>
<dbReference type="SMR" id="A0A2P6NNB8"/>
<keyword evidence="13" id="KW-1185">Reference proteome</keyword>
<evidence type="ECO:0000256" key="9">
    <source>
        <dbReference type="PROSITE-ProRule" id="PRU01319"/>
    </source>
</evidence>
<dbReference type="GO" id="GO:0043137">
    <property type="term" value="P:DNA replication, removal of RNA primer"/>
    <property type="evidence" value="ECO:0007669"/>
    <property type="project" value="TreeGrafter"/>
</dbReference>
<evidence type="ECO:0000256" key="4">
    <source>
        <dbReference type="ARBA" id="ARBA00007058"/>
    </source>
</evidence>
<dbReference type="NCBIfam" id="TIGR00729">
    <property type="entry name" value="ribonuclease HII"/>
    <property type="match status" value="1"/>
</dbReference>
<evidence type="ECO:0000313" key="12">
    <source>
        <dbReference type="EMBL" id="PRP85398.1"/>
    </source>
</evidence>
<dbReference type="PROSITE" id="PS51975">
    <property type="entry name" value="RNASE_H_2"/>
    <property type="match status" value="1"/>
</dbReference>
<comment type="cofactor">
    <cofactor evidence="3">
        <name>Mg(2+)</name>
        <dbReference type="ChEBI" id="CHEBI:18420"/>
    </cofactor>
</comment>
<dbReference type="STRING" id="1890364.A0A2P6NNB8"/>
<organism evidence="12 13">
    <name type="scientific">Planoprotostelium fungivorum</name>
    <dbReference type="NCBI Taxonomy" id="1890364"/>
    <lineage>
        <taxon>Eukaryota</taxon>
        <taxon>Amoebozoa</taxon>
        <taxon>Evosea</taxon>
        <taxon>Variosea</taxon>
        <taxon>Cavosteliida</taxon>
        <taxon>Cavosteliaceae</taxon>
        <taxon>Planoprotostelium</taxon>
    </lineage>
</organism>
<comment type="caution">
    <text evidence="9">Lacks conserved residue(s) required for the propagation of feature annotation.</text>
</comment>
<comment type="cofactor">
    <cofactor evidence="2">
        <name>Mn(2+)</name>
        <dbReference type="ChEBI" id="CHEBI:29035"/>
    </cofactor>
</comment>
<dbReference type="InterPro" id="IPR012337">
    <property type="entry name" value="RNaseH-like_sf"/>
</dbReference>
<comment type="caution">
    <text evidence="12">The sequence shown here is derived from an EMBL/GenBank/DDBJ whole genome shotgun (WGS) entry which is preliminary data.</text>
</comment>
<protein>
    <recommendedName>
        <fullName evidence="10">Ribonuclease</fullName>
        <ecNumber evidence="10">3.1.26.4</ecNumber>
    </recommendedName>
</protein>
<keyword evidence="7 10" id="KW-0255">Endonuclease</keyword>
<dbReference type="Gene3D" id="1.10.10.460">
    <property type="entry name" value="Ribonuclease hii. Domain 2"/>
    <property type="match status" value="1"/>
</dbReference>
<dbReference type="InterPro" id="IPR023160">
    <property type="entry name" value="RNase_HII_hlx-loop-hlx_cap_dom"/>
</dbReference>
<evidence type="ECO:0000256" key="2">
    <source>
        <dbReference type="ARBA" id="ARBA00001936"/>
    </source>
</evidence>
<comment type="similarity">
    <text evidence="4">Belongs to the RNase HII family. Eukaryotic subfamily.</text>
</comment>
<dbReference type="InterPro" id="IPR001352">
    <property type="entry name" value="RNase_HII/HIII"/>
</dbReference>
<dbReference type="GO" id="GO:0003723">
    <property type="term" value="F:RNA binding"/>
    <property type="evidence" value="ECO:0007669"/>
    <property type="project" value="UniProtKB-UniRule"/>
</dbReference>
<sequence length="245" mass="27786">MIYGCAYVAVSNKEILAKMGFADSKVLNEAKRDALYDRIRRFQNDKEDSGKLIDIGYIIDVIEPEHLSGKMSRIGKINLNAISHDSAAGLIQKALDRGANITEVFVDAVGPPAKYQAKLKSQFPDIEIKVSNKADSLFPIVSAASICAKVIRDSRLKNWQFKERKTISSDFNSGYPSDPQTKKWMEETLDPIFGFPSLVRFSWKNCDLMLKKNAADVKWEEEMNLPPKNRAKYFSDMNLYRVSNF</sequence>
<keyword evidence="8 10" id="KW-0378">Hydrolase</keyword>
<dbReference type="PANTHER" id="PTHR10954:SF7">
    <property type="entry name" value="RIBONUCLEASE H2 SUBUNIT A"/>
    <property type="match status" value="1"/>
</dbReference>
<keyword evidence="5 10" id="KW-0540">Nuclease</keyword>
<keyword evidence="6" id="KW-0479">Metal-binding</keyword>
<evidence type="ECO:0000256" key="5">
    <source>
        <dbReference type="ARBA" id="ARBA00022722"/>
    </source>
</evidence>
<dbReference type="Pfam" id="PF01351">
    <property type="entry name" value="RNase_HII"/>
    <property type="match status" value="1"/>
</dbReference>
<dbReference type="GO" id="GO:0032299">
    <property type="term" value="C:ribonuclease H2 complex"/>
    <property type="evidence" value="ECO:0007669"/>
    <property type="project" value="TreeGrafter"/>
</dbReference>
<evidence type="ECO:0000256" key="7">
    <source>
        <dbReference type="ARBA" id="ARBA00022759"/>
    </source>
</evidence>
<dbReference type="GO" id="GO:0046872">
    <property type="term" value="F:metal ion binding"/>
    <property type="evidence" value="ECO:0007669"/>
    <property type="project" value="UniProtKB-KW"/>
</dbReference>
<evidence type="ECO:0000313" key="13">
    <source>
        <dbReference type="Proteomes" id="UP000241769"/>
    </source>
</evidence>
<evidence type="ECO:0000256" key="8">
    <source>
        <dbReference type="ARBA" id="ARBA00022801"/>
    </source>
</evidence>
<evidence type="ECO:0000256" key="6">
    <source>
        <dbReference type="ARBA" id="ARBA00022723"/>
    </source>
</evidence>
<dbReference type="Gene3D" id="3.30.420.10">
    <property type="entry name" value="Ribonuclease H-like superfamily/Ribonuclease H"/>
    <property type="match status" value="1"/>
</dbReference>
<dbReference type="SUPFAM" id="SSF53098">
    <property type="entry name" value="Ribonuclease H-like"/>
    <property type="match status" value="1"/>
</dbReference>
<accession>A0A2P6NNB8</accession>
<comment type="catalytic activity">
    <reaction evidence="1 10">
        <text>Endonucleolytic cleavage to 5'-phosphomonoester.</text>
        <dbReference type="EC" id="3.1.26.4"/>
    </reaction>
</comment>
<dbReference type="EMBL" id="MDYQ01000045">
    <property type="protein sequence ID" value="PRP85398.1"/>
    <property type="molecule type" value="Genomic_DNA"/>
</dbReference>
<dbReference type="GO" id="GO:0004523">
    <property type="term" value="F:RNA-DNA hybrid ribonuclease activity"/>
    <property type="evidence" value="ECO:0007669"/>
    <property type="project" value="UniProtKB-EC"/>
</dbReference>